<sequence>MIELIRGKNRLTLLPQTGASIGSWQHDGKDVFLPVSNPSLRAQNGVAVAAYPLIPYSNRIADGRFSFEGQEYQLADNLTGEPHAIHGNAWEHEWTVAHQGPDYAILTFDHTPVENDREWPFAYRAVISYVLRNDVLEVQIAVENRDQCDQPVGFGFHPFLAASGEATLAFDASSVWRTTPDNLPLRREPCEGEWAFEKPVDAHARVIDNCFAGFAGSVAFRHVAAGLGIDIDADRIFQHVVVYTAPGEQFVAVEPVTNMTDAINHPEIADRGLHILKPGTRIGGGMRFRVSSLNG</sequence>
<dbReference type="EMBL" id="BJUZ01000001">
    <property type="protein sequence ID" value="GEK92735.1"/>
    <property type="molecule type" value="Genomic_DNA"/>
</dbReference>
<dbReference type="OrthoDB" id="9796517at2"/>
<dbReference type="GO" id="GO:0005975">
    <property type="term" value="P:carbohydrate metabolic process"/>
    <property type="evidence" value="ECO:0007669"/>
    <property type="project" value="InterPro"/>
</dbReference>
<gene>
    <name evidence="1" type="ORF">GWA01_05050</name>
</gene>
<comment type="caution">
    <text evidence="1">The sequence shown here is derived from an EMBL/GenBank/DDBJ whole genome shotgun (WGS) entry which is preliminary data.</text>
</comment>
<dbReference type="SUPFAM" id="SSF74650">
    <property type="entry name" value="Galactose mutarotase-like"/>
    <property type="match status" value="1"/>
</dbReference>
<dbReference type="InterPro" id="IPR014718">
    <property type="entry name" value="GH-type_carb-bd"/>
</dbReference>
<dbReference type="GO" id="GO:0016853">
    <property type="term" value="F:isomerase activity"/>
    <property type="evidence" value="ECO:0007669"/>
    <property type="project" value="InterPro"/>
</dbReference>
<reference evidence="1 2" key="1">
    <citation type="submission" date="2019-07" db="EMBL/GenBank/DDBJ databases">
        <title>Whole genome shotgun sequence of Gluconobacter wancherniae NBRC 103581.</title>
        <authorList>
            <person name="Hosoyama A."/>
            <person name="Uohara A."/>
            <person name="Ohji S."/>
            <person name="Ichikawa N."/>
        </authorList>
    </citation>
    <scope>NUCLEOTIDE SEQUENCE [LARGE SCALE GENOMIC DNA]</scope>
    <source>
        <strain evidence="1 2">NBRC 103581</strain>
    </source>
</reference>
<dbReference type="Gene3D" id="2.70.98.10">
    <property type="match status" value="1"/>
</dbReference>
<name>A0A511AWZ3_9PROT</name>
<proteinExistence type="predicted"/>
<dbReference type="InterPro" id="IPR008183">
    <property type="entry name" value="Aldose_1/G6P_1-epimerase"/>
</dbReference>
<evidence type="ECO:0000313" key="1">
    <source>
        <dbReference type="EMBL" id="GEK92735.1"/>
    </source>
</evidence>
<dbReference type="Pfam" id="PF01263">
    <property type="entry name" value="Aldose_epim"/>
    <property type="match status" value="1"/>
</dbReference>
<dbReference type="InterPro" id="IPR011013">
    <property type="entry name" value="Gal_mutarotase_sf_dom"/>
</dbReference>
<organism evidence="1 2">
    <name type="scientific">Gluconobacter wancherniae NBRC 103581</name>
    <dbReference type="NCBI Taxonomy" id="656744"/>
    <lineage>
        <taxon>Bacteria</taxon>
        <taxon>Pseudomonadati</taxon>
        <taxon>Pseudomonadota</taxon>
        <taxon>Alphaproteobacteria</taxon>
        <taxon>Acetobacterales</taxon>
        <taxon>Acetobacteraceae</taxon>
        <taxon>Gluconobacter</taxon>
    </lineage>
</organism>
<accession>A0A511AWZ3</accession>
<dbReference type="AlphaFoldDB" id="A0A511AWZ3"/>
<evidence type="ECO:0000313" key="2">
    <source>
        <dbReference type="Proteomes" id="UP000321230"/>
    </source>
</evidence>
<dbReference type="Proteomes" id="UP000321230">
    <property type="component" value="Unassembled WGS sequence"/>
</dbReference>
<protein>
    <submittedName>
        <fullName evidence="1">Epimerase</fullName>
    </submittedName>
</protein>
<dbReference type="GO" id="GO:0030246">
    <property type="term" value="F:carbohydrate binding"/>
    <property type="evidence" value="ECO:0007669"/>
    <property type="project" value="InterPro"/>
</dbReference>
<keyword evidence="2" id="KW-1185">Reference proteome</keyword>
<dbReference type="CDD" id="cd09021">
    <property type="entry name" value="Aldose_epim_Ec_YphB"/>
    <property type="match status" value="1"/>
</dbReference>
<dbReference type="RefSeq" id="WP_146793693.1">
    <property type="nucleotide sequence ID" value="NZ_BARC01000005.1"/>
</dbReference>